<sequence>MSKILDWVGDNYGLVWSLTVSHIWLTLIPTAIGLLIALPLGWWAYRSRRSYTPIVGVAGLFYTIPSLALFIFLPPVIGTKILDPINVVLALTIYTVALLVRVVADGLASVPVETVLAARAMGYRTWQILFLVELPVAVPVISAGLRVAVVSNVSIVTLAALLGISQLGSLFTQGLQLQLYGPLVSGVVMCVVLAVIFDVAIQIANRIATPWRERVVTS</sequence>
<dbReference type="PANTHER" id="PTHR30177">
    <property type="entry name" value="GLYCINE BETAINE/L-PROLINE TRANSPORT SYSTEM PERMEASE PROTEIN PROW"/>
    <property type="match status" value="1"/>
</dbReference>
<dbReference type="GO" id="GO:0005886">
    <property type="term" value="C:plasma membrane"/>
    <property type="evidence" value="ECO:0007669"/>
    <property type="project" value="UniProtKB-SubCell"/>
</dbReference>
<name>A0AAU4K1V2_9NOCA</name>
<keyword evidence="5 6" id="KW-0472">Membrane</keyword>
<reference evidence="8 9" key="1">
    <citation type="submission" date="2022-10" db="EMBL/GenBank/DDBJ databases">
        <title>The complete genomes of actinobacterial strains from the NBC collection.</title>
        <authorList>
            <person name="Joergensen T.S."/>
            <person name="Alvarez Arevalo M."/>
            <person name="Sterndorff E.B."/>
            <person name="Faurdal D."/>
            <person name="Vuksanovic O."/>
            <person name="Mourched A.-S."/>
            <person name="Charusanti P."/>
            <person name="Shaw S."/>
            <person name="Blin K."/>
            <person name="Weber T."/>
        </authorList>
    </citation>
    <scope>NUCLEOTIDE SEQUENCE [LARGE SCALE GENOMIC DNA]</scope>
    <source>
        <strain evidence="8 9">NBC_00319</strain>
    </source>
</reference>
<dbReference type="CDD" id="cd06261">
    <property type="entry name" value="TM_PBP2"/>
    <property type="match status" value="1"/>
</dbReference>
<accession>A0AAU4K1V2</accession>
<keyword evidence="2 6" id="KW-0813">Transport</keyword>
<feature type="transmembrane region" description="Helical" evidence="6">
    <location>
        <begin position="51"/>
        <end position="73"/>
    </location>
</feature>
<organism evidence="8 9">
    <name type="scientific">Williamsia herbipolensis</name>
    <dbReference type="NCBI Taxonomy" id="1603258"/>
    <lineage>
        <taxon>Bacteria</taxon>
        <taxon>Bacillati</taxon>
        <taxon>Actinomycetota</taxon>
        <taxon>Actinomycetes</taxon>
        <taxon>Mycobacteriales</taxon>
        <taxon>Nocardiaceae</taxon>
        <taxon>Williamsia</taxon>
    </lineage>
</organism>
<feature type="domain" description="ABC transmembrane type-1" evidence="7">
    <location>
        <begin position="19"/>
        <end position="201"/>
    </location>
</feature>
<evidence type="ECO:0000256" key="2">
    <source>
        <dbReference type="ARBA" id="ARBA00022448"/>
    </source>
</evidence>
<dbReference type="GO" id="GO:0055085">
    <property type="term" value="P:transmembrane transport"/>
    <property type="evidence" value="ECO:0007669"/>
    <property type="project" value="InterPro"/>
</dbReference>
<dbReference type="SUPFAM" id="SSF161098">
    <property type="entry name" value="MetI-like"/>
    <property type="match status" value="1"/>
</dbReference>
<feature type="transmembrane region" description="Helical" evidence="6">
    <location>
        <begin position="12"/>
        <end position="45"/>
    </location>
</feature>
<evidence type="ECO:0000259" key="7">
    <source>
        <dbReference type="PROSITE" id="PS50928"/>
    </source>
</evidence>
<dbReference type="Gene3D" id="1.10.3720.10">
    <property type="entry name" value="MetI-like"/>
    <property type="match status" value="1"/>
</dbReference>
<keyword evidence="9" id="KW-1185">Reference proteome</keyword>
<dbReference type="GO" id="GO:0031460">
    <property type="term" value="P:glycine betaine transport"/>
    <property type="evidence" value="ECO:0007669"/>
    <property type="project" value="TreeGrafter"/>
</dbReference>
<evidence type="ECO:0000256" key="5">
    <source>
        <dbReference type="ARBA" id="ARBA00023136"/>
    </source>
</evidence>
<feature type="transmembrane region" description="Helical" evidence="6">
    <location>
        <begin position="183"/>
        <end position="204"/>
    </location>
</feature>
<evidence type="ECO:0000313" key="8">
    <source>
        <dbReference type="EMBL" id="WUM19987.1"/>
    </source>
</evidence>
<dbReference type="PROSITE" id="PS50928">
    <property type="entry name" value="ABC_TM1"/>
    <property type="match status" value="1"/>
</dbReference>
<feature type="transmembrane region" description="Helical" evidence="6">
    <location>
        <begin position="124"/>
        <end position="145"/>
    </location>
</feature>
<comment type="similarity">
    <text evidence="6">Belongs to the binding-protein-dependent transport system permease family.</text>
</comment>
<evidence type="ECO:0000256" key="3">
    <source>
        <dbReference type="ARBA" id="ARBA00022692"/>
    </source>
</evidence>
<feature type="transmembrane region" description="Helical" evidence="6">
    <location>
        <begin position="85"/>
        <end position="104"/>
    </location>
</feature>
<dbReference type="AlphaFoldDB" id="A0AAU4K1V2"/>
<gene>
    <name evidence="8" type="ORF">OG579_20225</name>
</gene>
<dbReference type="RefSeq" id="WP_238981186.1">
    <property type="nucleotide sequence ID" value="NZ_CP108021.1"/>
</dbReference>
<keyword evidence="3 6" id="KW-0812">Transmembrane</keyword>
<protein>
    <submittedName>
        <fullName evidence="8">ABC transporter permease</fullName>
    </submittedName>
</protein>
<dbReference type="Pfam" id="PF00528">
    <property type="entry name" value="BPD_transp_1"/>
    <property type="match status" value="1"/>
</dbReference>
<dbReference type="InterPro" id="IPR035906">
    <property type="entry name" value="MetI-like_sf"/>
</dbReference>
<dbReference type="InterPro" id="IPR051204">
    <property type="entry name" value="ABC_transp_perm/SBD"/>
</dbReference>
<evidence type="ECO:0000256" key="1">
    <source>
        <dbReference type="ARBA" id="ARBA00004141"/>
    </source>
</evidence>
<dbReference type="EMBL" id="CP108021">
    <property type="protein sequence ID" value="WUM19987.1"/>
    <property type="molecule type" value="Genomic_DNA"/>
</dbReference>
<comment type="subcellular location">
    <subcellularLocation>
        <location evidence="6">Cell membrane</location>
        <topology evidence="6">Multi-pass membrane protein</topology>
    </subcellularLocation>
    <subcellularLocation>
        <location evidence="1">Membrane</location>
        <topology evidence="1">Multi-pass membrane protein</topology>
    </subcellularLocation>
</comment>
<dbReference type="PANTHER" id="PTHR30177:SF4">
    <property type="entry name" value="OSMOPROTECTANT IMPORT PERMEASE PROTEIN OSMW"/>
    <property type="match status" value="1"/>
</dbReference>
<evidence type="ECO:0000256" key="4">
    <source>
        <dbReference type="ARBA" id="ARBA00022989"/>
    </source>
</evidence>
<keyword evidence="4 6" id="KW-1133">Transmembrane helix</keyword>
<evidence type="ECO:0000256" key="6">
    <source>
        <dbReference type="RuleBase" id="RU363032"/>
    </source>
</evidence>
<dbReference type="Proteomes" id="UP001432128">
    <property type="component" value="Chromosome"/>
</dbReference>
<dbReference type="InterPro" id="IPR000515">
    <property type="entry name" value="MetI-like"/>
</dbReference>
<evidence type="ECO:0000313" key="9">
    <source>
        <dbReference type="Proteomes" id="UP001432128"/>
    </source>
</evidence>
<proteinExistence type="inferred from homology"/>
<dbReference type="KEGG" id="whr:OG579_20225"/>